<keyword evidence="3" id="KW-1185">Reference proteome</keyword>
<accession>A0A811SPU0</accession>
<dbReference type="Proteomes" id="UP000604825">
    <property type="component" value="Unassembled WGS sequence"/>
</dbReference>
<evidence type="ECO:0000313" key="2">
    <source>
        <dbReference type="EMBL" id="CAD6344197.1"/>
    </source>
</evidence>
<evidence type="ECO:0000313" key="1">
    <source>
        <dbReference type="EMBL" id="CAD6344196.1"/>
    </source>
</evidence>
<organism evidence="1 3">
    <name type="scientific">Miscanthus lutarioriparius</name>
    <dbReference type="NCBI Taxonomy" id="422564"/>
    <lineage>
        <taxon>Eukaryota</taxon>
        <taxon>Viridiplantae</taxon>
        <taxon>Streptophyta</taxon>
        <taxon>Embryophyta</taxon>
        <taxon>Tracheophyta</taxon>
        <taxon>Spermatophyta</taxon>
        <taxon>Magnoliopsida</taxon>
        <taxon>Liliopsida</taxon>
        <taxon>Poales</taxon>
        <taxon>Poaceae</taxon>
        <taxon>PACMAD clade</taxon>
        <taxon>Panicoideae</taxon>
        <taxon>Andropogonodae</taxon>
        <taxon>Andropogoneae</taxon>
        <taxon>Saccharinae</taxon>
        <taxon>Miscanthus</taxon>
    </lineage>
</organism>
<gene>
    <name evidence="1" type="ORF">NCGR_LOCUS68294</name>
    <name evidence="2" type="ORF">NCGR_LOCUS68295</name>
</gene>
<sequence>MGKKSGRSNNGGDAAAAPKATAFVLKALLAGLQQQPVHAHRGHPLPAGTWNALQHGGYGQAAYPWVLQHQQAPPEPYFASYPAAPSWGAYAAYPHGGLGGAYGGGGGWFGY</sequence>
<dbReference type="EMBL" id="CAJGYO010000914">
    <property type="protein sequence ID" value="CAD6344197.1"/>
    <property type="molecule type" value="Genomic_DNA"/>
</dbReference>
<evidence type="ECO:0000313" key="3">
    <source>
        <dbReference type="Proteomes" id="UP000604825"/>
    </source>
</evidence>
<reference evidence="1" key="1">
    <citation type="submission" date="2020-10" db="EMBL/GenBank/DDBJ databases">
        <authorList>
            <person name="Han B."/>
            <person name="Lu T."/>
            <person name="Zhao Q."/>
            <person name="Huang X."/>
            <person name="Zhao Y."/>
        </authorList>
    </citation>
    <scope>NUCLEOTIDE SEQUENCE</scope>
</reference>
<comment type="caution">
    <text evidence="1">The sequence shown here is derived from an EMBL/GenBank/DDBJ whole genome shotgun (WGS) entry which is preliminary data.</text>
</comment>
<name>A0A811SPU0_9POAL</name>
<proteinExistence type="predicted"/>
<dbReference type="EMBL" id="CAJGYO010000914">
    <property type="protein sequence ID" value="CAD6344196.1"/>
    <property type="molecule type" value="Genomic_DNA"/>
</dbReference>
<protein>
    <submittedName>
        <fullName evidence="1">Uncharacterized protein</fullName>
    </submittedName>
</protein>
<dbReference type="AlphaFoldDB" id="A0A811SPU0"/>